<dbReference type="RefSeq" id="XP_041425172.1">
    <property type="nucleotide sequence ID" value="XM_041569238.1"/>
</dbReference>
<comment type="subunit">
    <text evidence="3">Component of the nexin-dynein regulatory complex (N-DRC).</text>
</comment>
<protein>
    <recommendedName>
        <fullName evidence="11">Dynein regulatory complex protein 12</fullName>
    </recommendedName>
</protein>
<evidence type="ECO:0000313" key="14">
    <source>
        <dbReference type="Proteomes" id="UP000186698"/>
    </source>
</evidence>
<feature type="coiled-coil region" evidence="12">
    <location>
        <begin position="49"/>
        <end position="158"/>
    </location>
</feature>
<keyword evidence="8" id="KW-0206">Cytoskeleton</keyword>
<comment type="similarity">
    <text evidence="10">Belongs to the DRC12 family.</text>
</comment>
<dbReference type="OMA" id="HAKYKEQ"/>
<feature type="region of interest" description="Disordered" evidence="13">
    <location>
        <begin position="1"/>
        <end position="24"/>
    </location>
</feature>
<keyword evidence="7" id="KW-0969">Cilium</keyword>
<evidence type="ECO:0000256" key="7">
    <source>
        <dbReference type="ARBA" id="ARBA00023069"/>
    </source>
</evidence>
<comment type="function">
    <text evidence="1">Component of the nexin-dynein regulatory complex (N-DRC), a key regulator of ciliary/flagellar motility which maintains the alignment and integrity of the distal axoneme and regulates microtubule sliding in motile axonemes.</text>
</comment>
<evidence type="ECO:0000256" key="12">
    <source>
        <dbReference type="SAM" id="Coils"/>
    </source>
</evidence>
<keyword evidence="6 12" id="KW-0175">Coiled coil</keyword>
<evidence type="ECO:0000256" key="5">
    <source>
        <dbReference type="ARBA" id="ARBA00022846"/>
    </source>
</evidence>
<evidence type="ECO:0000256" key="8">
    <source>
        <dbReference type="ARBA" id="ARBA00023212"/>
    </source>
</evidence>
<feature type="compositionally biased region" description="Basic residues" evidence="13">
    <location>
        <begin position="1"/>
        <end position="18"/>
    </location>
</feature>
<evidence type="ECO:0000256" key="2">
    <source>
        <dbReference type="ARBA" id="ARBA00004611"/>
    </source>
</evidence>
<evidence type="ECO:0000256" key="13">
    <source>
        <dbReference type="SAM" id="MobiDB-lite"/>
    </source>
</evidence>
<evidence type="ECO:0000256" key="11">
    <source>
        <dbReference type="ARBA" id="ARBA00044800"/>
    </source>
</evidence>
<dbReference type="Proteomes" id="UP000186698">
    <property type="component" value="Chromosome 7L"/>
</dbReference>
<evidence type="ECO:0000256" key="6">
    <source>
        <dbReference type="ARBA" id="ARBA00023054"/>
    </source>
</evidence>
<keyword evidence="5" id="KW-0282">Flagellum</keyword>
<evidence type="ECO:0000256" key="1">
    <source>
        <dbReference type="ARBA" id="ARBA00003029"/>
    </source>
</evidence>
<keyword evidence="4" id="KW-0963">Cytoplasm</keyword>
<evidence type="ECO:0000313" key="15">
    <source>
        <dbReference type="RefSeq" id="XP_041425172.1"/>
    </source>
</evidence>
<sequence>MPPKQKGKAQKKKGKKTKNGTSSVEEQFRKALLEVEVLQDHLALRRQVTRRTQEHKEELRAKLQDLQGDLHEEKDEKHAIYSEMTRQQQALEQQSSASIQALKQEVEELRLQLGDTQQELEEVREELEHTKSKKDAEITHLRGEVENMESEYENLLHSCLDHLLSKLSGAELQWKDQALSIHQQHKQMLQDYGLNPLDF</sequence>
<keyword evidence="9" id="KW-0966">Cell projection</keyword>
<organism evidence="14 15">
    <name type="scientific">Xenopus laevis</name>
    <name type="common">African clawed frog</name>
    <dbReference type="NCBI Taxonomy" id="8355"/>
    <lineage>
        <taxon>Eukaryota</taxon>
        <taxon>Metazoa</taxon>
        <taxon>Chordata</taxon>
        <taxon>Craniata</taxon>
        <taxon>Vertebrata</taxon>
        <taxon>Euteleostomi</taxon>
        <taxon>Amphibia</taxon>
        <taxon>Batrachia</taxon>
        <taxon>Anura</taxon>
        <taxon>Pipoidea</taxon>
        <taxon>Pipidae</taxon>
        <taxon>Xenopodinae</taxon>
        <taxon>Xenopus</taxon>
        <taxon>Xenopus</taxon>
    </lineage>
</organism>
<dbReference type="PANTHER" id="PTHR28656">
    <property type="entry name" value="COILED-COIL DOMAIN-CONTAINING PROTEIN 153"/>
    <property type="match status" value="1"/>
</dbReference>
<dbReference type="Bgee" id="108696434">
    <property type="expression patterns" value="Expressed in testis and 5 other cell types or tissues"/>
</dbReference>
<dbReference type="KEGG" id="xla:108696434"/>
<evidence type="ECO:0000256" key="10">
    <source>
        <dbReference type="ARBA" id="ARBA00044754"/>
    </source>
</evidence>
<dbReference type="PaxDb" id="8355-A0A1L8FLF1"/>
<evidence type="ECO:0000256" key="4">
    <source>
        <dbReference type="ARBA" id="ARBA00022490"/>
    </source>
</evidence>
<name>A0A1L8FLF1_XENLA</name>
<dbReference type="GeneID" id="108696434"/>
<comment type="subcellular location">
    <subcellularLocation>
        <location evidence="2">Cytoplasm</location>
        <location evidence="2">Cytoskeleton</location>
        <location evidence="2">Flagellum axoneme</location>
    </subcellularLocation>
</comment>
<dbReference type="PANTHER" id="PTHR28656:SF1">
    <property type="entry name" value="COILED-COIL DOMAIN-CONTAINING PROTEIN 153"/>
    <property type="match status" value="1"/>
</dbReference>
<keyword evidence="14" id="KW-1185">Reference proteome</keyword>
<evidence type="ECO:0000256" key="9">
    <source>
        <dbReference type="ARBA" id="ARBA00023273"/>
    </source>
</evidence>
<reference evidence="15" key="1">
    <citation type="submission" date="2025-08" db="UniProtKB">
        <authorList>
            <consortium name="RefSeq"/>
        </authorList>
    </citation>
    <scope>IDENTIFICATION</scope>
    <source>
        <strain evidence="15">J_2021</strain>
        <tissue evidence="15">Erythrocytes</tissue>
    </source>
</reference>
<dbReference type="STRING" id="8355.A0A1L8FLF1"/>
<gene>
    <name evidence="15" type="primary">LOC108696434</name>
</gene>
<accession>A0A1L8FLF1</accession>
<dbReference type="CTD" id="108696434"/>
<dbReference type="AlphaFoldDB" id="A0A1L8FLF1"/>
<dbReference type="InterPro" id="IPR033585">
    <property type="entry name" value="DRC12-like"/>
</dbReference>
<evidence type="ECO:0000256" key="3">
    <source>
        <dbReference type="ARBA" id="ARBA00011248"/>
    </source>
</evidence>
<proteinExistence type="inferred from homology"/>
<dbReference type="OrthoDB" id="10264405at2759"/>